<dbReference type="AlphaFoldDB" id="A0A7R9FCF4"/>
<sequence length="384" mass="41136">MSGEKADLKKDNAVDTVNKESEDDSPQSRGGRRNVGKRVSTIARTAQEGEALLKGLGHKEEGAGTEVENRRRTRSSTRGVPPTPPPPAKREKRTPPTGGRGSRRGRPKKDEEEKAESEEQDAASSNESNDKGSSKAGPEPQEKKAAEESSKMEVDDEEDDKEDKKETKKVNSDEVTEDKTAPAAVDKPEEKVEPSATSNEVTSKPSGDSAPVTPKKLEAVVDKEAEKVSSPVAPENNGTESAEEVPREEEAKEKSVAAKSDASATEEKNTTADKQQSAQPAAAQTPTNAEAAAAEPQVANSARKKHRWFGQEVATGEMCSFLAGTSAPCFCSNGGLCPNYLCYRSLDTAHGLTISHPIMIVFHSRLATECGHSGWLLAALRGRY</sequence>
<reference evidence="2" key="1">
    <citation type="submission" date="2020-11" db="EMBL/GenBank/DDBJ databases">
        <authorList>
            <person name="Tran Van P."/>
        </authorList>
    </citation>
    <scope>NUCLEOTIDE SEQUENCE</scope>
</reference>
<gene>
    <name evidence="2" type="ORF">TBIB3V08_LOCUS12018</name>
</gene>
<proteinExistence type="predicted"/>
<name>A0A7R9FCF4_9NEOP</name>
<feature type="compositionally biased region" description="Low complexity" evidence="1">
    <location>
        <begin position="275"/>
        <end position="299"/>
    </location>
</feature>
<protein>
    <submittedName>
        <fullName evidence="2">Uncharacterized protein</fullName>
    </submittedName>
</protein>
<feature type="region of interest" description="Disordered" evidence="1">
    <location>
        <begin position="1"/>
        <end position="299"/>
    </location>
</feature>
<feature type="compositionally biased region" description="Basic and acidic residues" evidence="1">
    <location>
        <begin position="1"/>
        <end position="20"/>
    </location>
</feature>
<accession>A0A7R9FCF4</accession>
<feature type="compositionally biased region" description="Basic and acidic residues" evidence="1">
    <location>
        <begin position="57"/>
        <end position="70"/>
    </location>
</feature>
<evidence type="ECO:0000313" key="2">
    <source>
        <dbReference type="EMBL" id="CAD7449745.1"/>
    </source>
</evidence>
<evidence type="ECO:0000256" key="1">
    <source>
        <dbReference type="SAM" id="MobiDB-lite"/>
    </source>
</evidence>
<feature type="compositionally biased region" description="Polar residues" evidence="1">
    <location>
        <begin position="195"/>
        <end position="206"/>
    </location>
</feature>
<feature type="compositionally biased region" description="Basic and acidic residues" evidence="1">
    <location>
        <begin position="244"/>
        <end position="256"/>
    </location>
</feature>
<feature type="compositionally biased region" description="Basic and acidic residues" evidence="1">
    <location>
        <begin position="140"/>
        <end position="153"/>
    </location>
</feature>
<organism evidence="2">
    <name type="scientific">Timema bartmani</name>
    <dbReference type="NCBI Taxonomy" id="61472"/>
    <lineage>
        <taxon>Eukaryota</taxon>
        <taxon>Metazoa</taxon>
        <taxon>Ecdysozoa</taxon>
        <taxon>Arthropoda</taxon>
        <taxon>Hexapoda</taxon>
        <taxon>Insecta</taxon>
        <taxon>Pterygota</taxon>
        <taxon>Neoptera</taxon>
        <taxon>Polyneoptera</taxon>
        <taxon>Phasmatodea</taxon>
        <taxon>Timematodea</taxon>
        <taxon>Timematoidea</taxon>
        <taxon>Timematidae</taxon>
        <taxon>Timema</taxon>
    </lineage>
</organism>
<dbReference type="EMBL" id="OD572401">
    <property type="protein sequence ID" value="CAD7449745.1"/>
    <property type="molecule type" value="Genomic_DNA"/>
</dbReference>
<feature type="compositionally biased region" description="Basic and acidic residues" evidence="1">
    <location>
        <begin position="162"/>
        <end position="193"/>
    </location>
</feature>
<feature type="compositionally biased region" description="Basic and acidic residues" evidence="1">
    <location>
        <begin position="215"/>
        <end position="227"/>
    </location>
</feature>